<proteinExistence type="inferred from homology"/>
<evidence type="ECO:0000256" key="1">
    <source>
        <dbReference type="ARBA" id="ARBA00010128"/>
    </source>
</evidence>
<keyword evidence="3 7" id="KW-0808">Transferase</keyword>
<evidence type="ECO:0000256" key="4">
    <source>
        <dbReference type="ARBA" id="ARBA00047960"/>
    </source>
</evidence>
<feature type="domain" description="GST C-terminal" evidence="6">
    <location>
        <begin position="94"/>
        <end position="233"/>
    </location>
</feature>
<dbReference type="STRING" id="337451.A0A443NDI2"/>
<dbReference type="PROSITE" id="PS50405">
    <property type="entry name" value="GST_CTER"/>
    <property type="match status" value="2"/>
</dbReference>
<dbReference type="FunFam" id="1.20.1050.10:FF:000004">
    <property type="entry name" value="Glutathione S-transferase F2"/>
    <property type="match status" value="2"/>
</dbReference>
<feature type="domain" description="GST N-terminal" evidence="5">
    <location>
        <begin position="2"/>
        <end position="86"/>
    </location>
</feature>
<dbReference type="Pfam" id="PF02798">
    <property type="entry name" value="GST_N"/>
    <property type="match status" value="2"/>
</dbReference>
<comment type="similarity">
    <text evidence="1">Belongs to the GST superfamily. Phi family.</text>
</comment>
<dbReference type="Pfam" id="PF00043">
    <property type="entry name" value="GST_C"/>
    <property type="match status" value="2"/>
</dbReference>
<dbReference type="SFLD" id="SFLDS00019">
    <property type="entry name" value="Glutathione_Transferase_(cytos"/>
    <property type="match status" value="2"/>
</dbReference>
<evidence type="ECO:0000256" key="3">
    <source>
        <dbReference type="ARBA" id="ARBA00022679"/>
    </source>
</evidence>
<dbReference type="EC" id="2.5.1.18" evidence="2"/>
<evidence type="ECO:0000259" key="5">
    <source>
        <dbReference type="PROSITE" id="PS50404"/>
    </source>
</evidence>
<evidence type="ECO:0000313" key="8">
    <source>
        <dbReference type="Proteomes" id="UP000283530"/>
    </source>
</evidence>
<reference evidence="7 8" key="1">
    <citation type="journal article" date="2019" name="Nat. Plants">
        <title>Stout camphor tree genome fills gaps in understanding of flowering plant genome evolution.</title>
        <authorList>
            <person name="Chaw S.M."/>
            <person name="Liu Y.C."/>
            <person name="Wu Y.W."/>
            <person name="Wang H.Y."/>
            <person name="Lin C.I."/>
            <person name="Wu C.S."/>
            <person name="Ke H.M."/>
            <person name="Chang L.Y."/>
            <person name="Hsu C.Y."/>
            <person name="Yang H.T."/>
            <person name="Sudianto E."/>
            <person name="Hsu M.H."/>
            <person name="Wu K.P."/>
            <person name="Wang L.N."/>
            <person name="Leebens-Mack J.H."/>
            <person name="Tsai I.J."/>
        </authorList>
    </citation>
    <scope>NUCLEOTIDE SEQUENCE [LARGE SCALE GENOMIC DNA]</scope>
    <source>
        <strain evidence="8">cv. Chaw 1501</strain>
        <tissue evidence="7">Young leaves</tissue>
    </source>
</reference>
<dbReference type="Gene3D" id="1.20.1050.10">
    <property type="match status" value="2"/>
</dbReference>
<dbReference type="Proteomes" id="UP000283530">
    <property type="component" value="Unassembled WGS sequence"/>
</dbReference>
<comment type="catalytic activity">
    <reaction evidence="4">
        <text>RX + glutathione = an S-substituted glutathione + a halide anion + H(+)</text>
        <dbReference type="Rhea" id="RHEA:16437"/>
        <dbReference type="ChEBI" id="CHEBI:15378"/>
        <dbReference type="ChEBI" id="CHEBI:16042"/>
        <dbReference type="ChEBI" id="CHEBI:17792"/>
        <dbReference type="ChEBI" id="CHEBI:57925"/>
        <dbReference type="ChEBI" id="CHEBI:90779"/>
        <dbReference type="EC" id="2.5.1.18"/>
    </reaction>
</comment>
<keyword evidence="8" id="KW-1185">Reference proteome</keyword>
<organism evidence="7 8">
    <name type="scientific">Cinnamomum micranthum f. kanehirae</name>
    <dbReference type="NCBI Taxonomy" id="337451"/>
    <lineage>
        <taxon>Eukaryota</taxon>
        <taxon>Viridiplantae</taxon>
        <taxon>Streptophyta</taxon>
        <taxon>Embryophyta</taxon>
        <taxon>Tracheophyta</taxon>
        <taxon>Spermatophyta</taxon>
        <taxon>Magnoliopsida</taxon>
        <taxon>Magnoliidae</taxon>
        <taxon>Laurales</taxon>
        <taxon>Lauraceae</taxon>
        <taxon>Cinnamomum</taxon>
    </lineage>
</organism>
<dbReference type="PANTHER" id="PTHR43900">
    <property type="entry name" value="GLUTATHIONE S-TRANSFERASE RHO"/>
    <property type="match status" value="1"/>
</dbReference>
<evidence type="ECO:0000259" key="6">
    <source>
        <dbReference type="PROSITE" id="PS50405"/>
    </source>
</evidence>
<protein>
    <recommendedName>
        <fullName evidence="2">glutathione transferase</fullName>
        <ecNumber evidence="2">2.5.1.18</ecNumber>
    </recommendedName>
</protein>
<dbReference type="EMBL" id="QPKB01000002">
    <property type="protein sequence ID" value="RWR76538.1"/>
    <property type="molecule type" value="Genomic_DNA"/>
</dbReference>
<dbReference type="InterPro" id="IPR004046">
    <property type="entry name" value="GST_C"/>
</dbReference>
<dbReference type="GO" id="GO:0043295">
    <property type="term" value="F:glutathione binding"/>
    <property type="evidence" value="ECO:0007669"/>
    <property type="project" value="TreeGrafter"/>
</dbReference>
<dbReference type="InterPro" id="IPR010987">
    <property type="entry name" value="Glutathione-S-Trfase_C-like"/>
</dbReference>
<dbReference type="GO" id="GO:0005737">
    <property type="term" value="C:cytoplasm"/>
    <property type="evidence" value="ECO:0007669"/>
    <property type="project" value="TreeGrafter"/>
</dbReference>
<dbReference type="GO" id="GO:0006749">
    <property type="term" value="P:glutathione metabolic process"/>
    <property type="evidence" value="ECO:0007669"/>
    <property type="project" value="TreeGrafter"/>
</dbReference>
<dbReference type="InterPro" id="IPR004045">
    <property type="entry name" value="Glutathione_S-Trfase_N"/>
</dbReference>
<feature type="domain" description="GST N-terminal" evidence="5">
    <location>
        <begin position="254"/>
        <end position="335"/>
    </location>
</feature>
<dbReference type="PANTHER" id="PTHR43900:SF3">
    <property type="entry name" value="GLUTATHIONE S-TRANSFERASE RHO"/>
    <property type="match status" value="1"/>
</dbReference>
<dbReference type="InterPro" id="IPR034347">
    <property type="entry name" value="GST_Phi_C"/>
</dbReference>
<dbReference type="SFLD" id="SFLDG01154">
    <property type="entry name" value="Main.5:_Phi-like"/>
    <property type="match status" value="2"/>
</dbReference>
<dbReference type="GO" id="GO:0004364">
    <property type="term" value="F:glutathione transferase activity"/>
    <property type="evidence" value="ECO:0007669"/>
    <property type="project" value="UniProtKB-EC"/>
</dbReference>
<gene>
    <name evidence="7" type="ORF">CKAN_00498400</name>
</gene>
<dbReference type="OrthoDB" id="422574at2759"/>
<dbReference type="InterPro" id="IPR040079">
    <property type="entry name" value="Glutathione_S-Trfase"/>
</dbReference>
<evidence type="ECO:0000256" key="2">
    <source>
        <dbReference type="ARBA" id="ARBA00012452"/>
    </source>
</evidence>
<dbReference type="SUPFAM" id="SSF52833">
    <property type="entry name" value="Thioredoxin-like"/>
    <property type="match status" value="2"/>
</dbReference>
<dbReference type="AlphaFoldDB" id="A0A443NDI2"/>
<name>A0A443NDI2_9MAGN</name>
<dbReference type="GO" id="GO:0009636">
    <property type="term" value="P:response to toxic substance"/>
    <property type="evidence" value="ECO:0007669"/>
    <property type="project" value="UniProtKB-ARBA"/>
</dbReference>
<dbReference type="PROSITE" id="PS50404">
    <property type="entry name" value="GST_NTER"/>
    <property type="match status" value="2"/>
</dbReference>
<dbReference type="CDD" id="cd03053">
    <property type="entry name" value="GST_N_Phi"/>
    <property type="match status" value="2"/>
</dbReference>
<dbReference type="Gene3D" id="3.40.30.10">
    <property type="entry name" value="Glutaredoxin"/>
    <property type="match status" value="2"/>
</dbReference>
<dbReference type="CDD" id="cd03187">
    <property type="entry name" value="GST_C_Phi"/>
    <property type="match status" value="2"/>
</dbReference>
<dbReference type="SFLD" id="SFLDG00358">
    <property type="entry name" value="Main_(cytGST)"/>
    <property type="match status" value="2"/>
</dbReference>
<sequence>MAILKVYGTAVSTCTSRVLLCLYEMGLGPDFELKEMNVMAREQKHPSYLSTKNPFGQIPAFEDGDLTLFESRAINRYIVTKYKEVGPNLLRLDNIKESAMVDVWLEVESQTFNPPISIIVYQILVRPKFGGTADEKLVEANVEKLEKVLDVYEERLSKSNYLAGDFYSLADVNHIPYTYYLMKTSKASLINSRPHVKAWWENITSRPAFNKIAEGLTLGVSCINQCGALYTAFESWTIRDNHSHREIEREKEAMGLKLYGLPMSTNTARVAACLNEKELEYQLVPVDIRTGAHKQPPFISLNPFGQLPAFEDGDLILFESRAITKYLASKYKETGPDLLRHNSISESAIVQVWLEVEANQYSPPITALVFEILIKPLLGGTTDPHVVEAQSEKLGKVLDIYEDRLSKSKYLAGEHFTLADLHHLPYTFNLMKTPKSSLILSRPHVLAWWEDISSRPAWKKVAGGMKYD</sequence>
<dbReference type="InterPro" id="IPR036282">
    <property type="entry name" value="Glutathione-S-Trfase_C_sf"/>
</dbReference>
<dbReference type="SUPFAM" id="SSF47616">
    <property type="entry name" value="GST C-terminal domain-like"/>
    <property type="match status" value="2"/>
</dbReference>
<evidence type="ECO:0000313" key="7">
    <source>
        <dbReference type="EMBL" id="RWR76538.1"/>
    </source>
</evidence>
<dbReference type="FunFam" id="3.40.30.10:FF:000016">
    <property type="entry name" value="Glutathione S-transferase F2"/>
    <property type="match status" value="2"/>
</dbReference>
<accession>A0A443NDI2</accession>
<dbReference type="InterPro" id="IPR036249">
    <property type="entry name" value="Thioredoxin-like_sf"/>
</dbReference>
<feature type="domain" description="GST C-terminal" evidence="6">
    <location>
        <begin position="343"/>
        <end position="468"/>
    </location>
</feature>
<comment type="caution">
    <text evidence="7">The sequence shown here is derived from an EMBL/GenBank/DDBJ whole genome shotgun (WGS) entry which is preliminary data.</text>
</comment>